<dbReference type="InterPro" id="IPR052539">
    <property type="entry name" value="MGD_biosynthesis_adapter"/>
</dbReference>
<evidence type="ECO:0000313" key="3">
    <source>
        <dbReference type="Proteomes" id="UP001216674"/>
    </source>
</evidence>
<dbReference type="Pfam" id="PF03205">
    <property type="entry name" value="MobB"/>
    <property type="match status" value="1"/>
</dbReference>
<sequence>MKVFGISGSSGSGKTTLLDQLIPRFVAAGVRVAGIKHTHHGFDPDTPGKDSWRMRQAGCANVVLVGARHLTLMRRYPESEPSPELADALAVLPADTDLVLVEGYKRSDFPKLEVFRPSLGLPPLWPEVRSIVAVASDQPQAVAALTALPVLDLADLDAIYALVRDGACQLPPPYQTR</sequence>
<evidence type="ECO:0000313" key="2">
    <source>
        <dbReference type="EMBL" id="MDF3838999.1"/>
    </source>
</evidence>
<dbReference type="InterPro" id="IPR027417">
    <property type="entry name" value="P-loop_NTPase"/>
</dbReference>
<reference evidence="2 3" key="1">
    <citation type="submission" date="2023-03" db="EMBL/GenBank/DDBJ databases">
        <title>Draft assemblies of triclosan tolerant bacteria isolated from returned activated sludge.</title>
        <authorList>
            <person name="Van Hamelsveld S."/>
        </authorList>
    </citation>
    <scope>NUCLEOTIDE SEQUENCE [LARGE SCALE GENOMIC DNA]</scope>
    <source>
        <strain evidence="2 3">GW210010_S58</strain>
    </source>
</reference>
<dbReference type="EMBL" id="JARJLM010000644">
    <property type="protein sequence ID" value="MDF3838999.1"/>
    <property type="molecule type" value="Genomic_DNA"/>
</dbReference>
<dbReference type="Proteomes" id="UP001216674">
    <property type="component" value="Unassembled WGS sequence"/>
</dbReference>
<dbReference type="RefSeq" id="WP_276268828.1">
    <property type="nucleotide sequence ID" value="NZ_JARJLM010000644.1"/>
</dbReference>
<dbReference type="CDD" id="cd03116">
    <property type="entry name" value="MobB"/>
    <property type="match status" value="1"/>
</dbReference>
<feature type="domain" description="Molybdopterin-guanine dinucleotide biosynthesis protein B (MobB)" evidence="1">
    <location>
        <begin position="3"/>
        <end position="137"/>
    </location>
</feature>
<dbReference type="Gene3D" id="3.40.50.300">
    <property type="entry name" value="P-loop containing nucleotide triphosphate hydrolases"/>
    <property type="match status" value="1"/>
</dbReference>
<dbReference type="NCBIfam" id="TIGR00176">
    <property type="entry name" value="mobB"/>
    <property type="match status" value="1"/>
</dbReference>
<gene>
    <name evidence="2" type="primary">mobB</name>
    <name evidence="2" type="ORF">P3W85_39595</name>
</gene>
<dbReference type="SUPFAM" id="SSF52540">
    <property type="entry name" value="P-loop containing nucleoside triphosphate hydrolases"/>
    <property type="match status" value="1"/>
</dbReference>
<dbReference type="PANTHER" id="PTHR40072">
    <property type="entry name" value="MOLYBDOPTERIN-GUANINE DINUCLEOTIDE BIOSYNTHESIS ADAPTER PROTEIN-RELATED"/>
    <property type="match status" value="1"/>
</dbReference>
<accession>A0ABT6B285</accession>
<name>A0ABT6B285_9BURK</name>
<organism evidence="2 3">
    <name type="scientific">Cupriavidus basilensis</name>
    <dbReference type="NCBI Taxonomy" id="68895"/>
    <lineage>
        <taxon>Bacteria</taxon>
        <taxon>Pseudomonadati</taxon>
        <taxon>Pseudomonadota</taxon>
        <taxon>Betaproteobacteria</taxon>
        <taxon>Burkholderiales</taxon>
        <taxon>Burkholderiaceae</taxon>
        <taxon>Cupriavidus</taxon>
    </lineage>
</organism>
<evidence type="ECO:0000259" key="1">
    <source>
        <dbReference type="Pfam" id="PF03205"/>
    </source>
</evidence>
<dbReference type="PANTHER" id="PTHR40072:SF1">
    <property type="entry name" value="MOLYBDOPTERIN-GUANINE DINUCLEOTIDE BIOSYNTHESIS ADAPTER PROTEIN"/>
    <property type="match status" value="1"/>
</dbReference>
<comment type="caution">
    <text evidence="2">The sequence shown here is derived from an EMBL/GenBank/DDBJ whole genome shotgun (WGS) entry which is preliminary data.</text>
</comment>
<proteinExistence type="predicted"/>
<dbReference type="InterPro" id="IPR004435">
    <property type="entry name" value="MobB_dom"/>
</dbReference>
<protein>
    <submittedName>
        <fullName evidence="2">Molybdopterin-guanine dinucleotide biosynthesis protein B</fullName>
    </submittedName>
</protein>
<keyword evidence="3" id="KW-1185">Reference proteome</keyword>